<sequence length="1307" mass="150239">MALTNSLSTSNRPRKLLIQPSANSPFCVSPSQLQEVTLDPDATNLSRDFSCFAPKSPSDLTSGRTVKEIDEQLSSLKKENFNLKLRLYFIEERMGSNLNVDNEDVIQKNIELQFELANVQKELESKQELLCQAAKVMEIEDEEHKKEISEKNRELCCLKERIEEMRFQLEKDEKDNTREELWTEAFNLDAQRTTSPEMIKKLQATIIDLQNELKQTREEADQLRSIADNAQTKWKHLELQIAPVDALKEELSKKSSIIDSLRRSSTQKNSELHDVKLQLKDIQNLYDSLIVRSEVDQSPSKSNNECGPLNATGQLIPEEVTELKKNHFKACKIIKTMIHKKKDYVDQIEKLQKMVQEGADEIQSLKKKICDMTNNTQFESNKKSIKDKVSELNLTAGWHPSSSIEEKAITEDHADLTTQYKILVDELEKKIEVLHATLQHKDSHIGLLNLEIQEKANSIIDLEFELLAQVEGINENESNDEKQDMSKEKLLEEKDEVIQKLEGELRKRTGDLQGIVNKELWEKNRTIEKLQTIIKGKEEALSKIEKTNNNTELQLKILKQRINELGIHINIPLELASSDEIEYHKEKDHHLLLQLEKSEKMRRDCQEMCCILNNRLEELCHFLQSLLQHKSILGFLGHQQTQRLHEAINKSLELSQTLSSSILIDVDQSLQQLCNITNLLNSTRTDSVIHSFEDDNSVLSIVPSDVTLTYHNHLTSINNERDLVIVLREQIANLQQMESRDSKLDKLKPETSQSLRMQQLDNQSESESWSEPDRSVSLARIGLQGDSLKCGNISSTNKTPSKRTTLVENKQTIMLLQEQILELEMKLTKSEERLNNVQLAYNELEKSLGYEQDKLLDISKQYEISQCDVENLKAQLSKLLLQIQNTNSELEKTKVEKFHAEQQLSQLKVTIESLEELKRTVHLSYDTKTKHMQNMLNEMEIEKTKAAQKAEDLEIKLLETAKHLEQTEAKLQHTQCKLENCQQRYSNELNNLNCKLQQQTIALKNLYDKEAIVGNELQQTQKDNIKLTNHAEQLQIANRDSRSKILSLEEKIDHLLKQLDDVTLKNSELVLEKAKLKNESVILESKIVEASERNLFASQICISNLERKNLLLESQLKNVNKGRILKYTLSSSLPSNLNLYKRQISDHSDYTLEEIQGDSEDYRSLSVHNDLEIVDDNDRLQASSSPDLGIESDQGRLSSLENNAGVQRPLLPSLRIAQTVNNLLNSVENNICKSQSCNEQMERISNENVTLRKRLLRTKRTLDETLTRLTLANKQKKEVEKSICKQIHKTSQVLRKAKANLDSGSEN</sequence>
<dbReference type="GO" id="GO:0097431">
    <property type="term" value="C:mitotic spindle pole"/>
    <property type="evidence" value="ECO:0007669"/>
    <property type="project" value="TreeGrafter"/>
</dbReference>
<evidence type="ECO:0000256" key="3">
    <source>
        <dbReference type="SAM" id="Coils"/>
    </source>
</evidence>
<dbReference type="GO" id="GO:0001578">
    <property type="term" value="P:microtubule bundle formation"/>
    <property type="evidence" value="ECO:0007669"/>
    <property type="project" value="TreeGrafter"/>
</dbReference>
<dbReference type="CTD" id="36491"/>
<dbReference type="Pfam" id="PF07989">
    <property type="entry name" value="Cnn_1N"/>
    <property type="match status" value="1"/>
</dbReference>
<dbReference type="GO" id="GO:0043015">
    <property type="term" value="F:gamma-tubulin binding"/>
    <property type="evidence" value="ECO:0007669"/>
    <property type="project" value="TreeGrafter"/>
</dbReference>
<accession>A0A1Y1LKV5</accession>
<evidence type="ECO:0000256" key="1">
    <source>
        <dbReference type="ARBA" id="ARBA00004496"/>
    </source>
</evidence>
<dbReference type="EMBL" id="GEZM01054564">
    <property type="protein sequence ID" value="JAV73551.1"/>
    <property type="molecule type" value="Transcribed_RNA"/>
</dbReference>
<comment type="subcellular location">
    <subcellularLocation>
        <location evidence="1">Cytoplasm</location>
    </subcellularLocation>
</comment>
<evidence type="ECO:0000259" key="5">
    <source>
        <dbReference type="Pfam" id="PF07989"/>
    </source>
</evidence>
<dbReference type="GO" id="GO:0090266">
    <property type="term" value="P:regulation of mitotic cell cycle spindle assembly checkpoint"/>
    <property type="evidence" value="ECO:0007669"/>
    <property type="project" value="TreeGrafter"/>
</dbReference>
<dbReference type="GeneID" id="116170978"/>
<dbReference type="GO" id="GO:0000242">
    <property type="term" value="C:pericentriolar material"/>
    <property type="evidence" value="ECO:0007669"/>
    <property type="project" value="TreeGrafter"/>
</dbReference>
<evidence type="ECO:0000256" key="4">
    <source>
        <dbReference type="SAM" id="MobiDB-lite"/>
    </source>
</evidence>
<name>A0A1Y1LKV5_PHOPY</name>
<dbReference type="GO" id="GO:0035371">
    <property type="term" value="C:microtubule plus-end"/>
    <property type="evidence" value="ECO:0007669"/>
    <property type="project" value="TreeGrafter"/>
</dbReference>
<dbReference type="PANTHER" id="PTHR46930">
    <property type="entry name" value="CDK5 REGULATORY SUBUNIT-ASSOCIATED PROTEIN 2"/>
    <property type="match status" value="1"/>
</dbReference>
<keyword evidence="3" id="KW-0175">Coiled coil</keyword>
<reference evidence="6" key="1">
    <citation type="journal article" date="2016" name="Sci. Rep.">
        <title>Molecular characterization of firefly nuptial gifts: a multi-omics approach sheds light on postcopulatory sexual selection.</title>
        <authorList>
            <person name="Al-Wathiqui N."/>
            <person name="Fallon T.R."/>
            <person name="South A."/>
            <person name="Weng J.K."/>
            <person name="Lewis S.M."/>
        </authorList>
    </citation>
    <scope>NUCLEOTIDE SEQUENCE</scope>
</reference>
<feature type="coiled-coil region" evidence="3">
    <location>
        <begin position="487"/>
        <end position="561"/>
    </location>
</feature>
<dbReference type="GO" id="GO:0007099">
    <property type="term" value="P:centriole replication"/>
    <property type="evidence" value="ECO:0007669"/>
    <property type="project" value="TreeGrafter"/>
</dbReference>
<feature type="coiled-coil region" evidence="3">
    <location>
        <begin position="199"/>
        <end position="264"/>
    </location>
</feature>
<feature type="coiled-coil region" evidence="3">
    <location>
        <begin position="341"/>
        <end position="368"/>
    </location>
</feature>
<feature type="region of interest" description="Disordered" evidence="4">
    <location>
        <begin position="739"/>
        <end position="773"/>
    </location>
</feature>
<dbReference type="GO" id="GO:0000132">
    <property type="term" value="P:establishment of mitotic spindle orientation"/>
    <property type="evidence" value="ECO:0007669"/>
    <property type="project" value="TreeGrafter"/>
</dbReference>
<feature type="coiled-coil region" evidence="3">
    <location>
        <begin position="806"/>
        <end position="1122"/>
    </location>
</feature>
<feature type="compositionally biased region" description="Polar residues" evidence="4">
    <location>
        <begin position="750"/>
        <end position="769"/>
    </location>
</feature>
<dbReference type="KEGG" id="ppyr:116170978"/>
<dbReference type="InterPro" id="IPR042791">
    <property type="entry name" value="CDK5RAP2"/>
</dbReference>
<proteinExistence type="predicted"/>
<dbReference type="InterPro" id="IPR012943">
    <property type="entry name" value="Cnn_1N"/>
</dbReference>
<feature type="domain" description="Centrosomin N-terminal motif 1" evidence="5">
    <location>
        <begin position="65"/>
        <end position="136"/>
    </location>
</feature>
<evidence type="ECO:0000313" key="6">
    <source>
        <dbReference type="EMBL" id="JAV73551.1"/>
    </source>
</evidence>
<dbReference type="SUPFAM" id="SSF57997">
    <property type="entry name" value="Tropomyosin"/>
    <property type="match status" value="1"/>
</dbReference>
<feature type="compositionally biased region" description="Basic and acidic residues" evidence="4">
    <location>
        <begin position="739"/>
        <end position="749"/>
    </location>
</feature>
<keyword evidence="2" id="KW-0963">Cytoplasm</keyword>
<dbReference type="RefSeq" id="XP_031343435.1">
    <property type="nucleotide sequence ID" value="XM_031487575.1"/>
</dbReference>
<protein>
    <recommendedName>
        <fullName evidence="5">Centrosomin N-terminal motif 1 domain-containing protein</fullName>
    </recommendedName>
</protein>
<dbReference type="OrthoDB" id="10255000at2759"/>
<feature type="coiled-coil region" evidence="3">
    <location>
        <begin position="66"/>
        <end position="154"/>
    </location>
</feature>
<organism evidence="6">
    <name type="scientific">Photinus pyralis</name>
    <name type="common">Common eastern firefly</name>
    <name type="synonym">Lampyris pyralis</name>
    <dbReference type="NCBI Taxonomy" id="7054"/>
    <lineage>
        <taxon>Eukaryota</taxon>
        <taxon>Metazoa</taxon>
        <taxon>Ecdysozoa</taxon>
        <taxon>Arthropoda</taxon>
        <taxon>Hexapoda</taxon>
        <taxon>Insecta</taxon>
        <taxon>Pterygota</taxon>
        <taxon>Neoptera</taxon>
        <taxon>Endopterygota</taxon>
        <taxon>Coleoptera</taxon>
        <taxon>Polyphaga</taxon>
        <taxon>Elateriformia</taxon>
        <taxon>Elateroidea</taxon>
        <taxon>Lampyridae</taxon>
        <taxon>Lampyrinae</taxon>
        <taxon>Photinus</taxon>
    </lineage>
</organism>
<evidence type="ECO:0000256" key="2">
    <source>
        <dbReference type="ARBA" id="ARBA00022490"/>
    </source>
</evidence>
<dbReference type="GO" id="GO:0007059">
    <property type="term" value="P:chromosome segregation"/>
    <property type="evidence" value="ECO:0007669"/>
    <property type="project" value="TreeGrafter"/>
</dbReference>
<dbReference type="GO" id="GO:0008017">
    <property type="term" value="F:microtubule binding"/>
    <property type="evidence" value="ECO:0007669"/>
    <property type="project" value="TreeGrafter"/>
</dbReference>
<dbReference type="GO" id="GO:0046600">
    <property type="term" value="P:negative regulation of centriole replication"/>
    <property type="evidence" value="ECO:0007669"/>
    <property type="project" value="TreeGrafter"/>
</dbReference>
<dbReference type="GO" id="GO:0005737">
    <property type="term" value="C:cytoplasm"/>
    <property type="evidence" value="ECO:0007669"/>
    <property type="project" value="UniProtKB-SubCell"/>
</dbReference>
<dbReference type="PANTHER" id="PTHR46930:SF1">
    <property type="entry name" value="CDK5 REGULATORY SUBUNIT-ASSOCIATED PROTEIN 2"/>
    <property type="match status" value="1"/>
</dbReference>